<keyword evidence="3" id="KW-1185">Reference proteome</keyword>
<evidence type="ECO:0000313" key="3">
    <source>
        <dbReference type="Proteomes" id="UP001295423"/>
    </source>
</evidence>
<dbReference type="Proteomes" id="UP001295423">
    <property type="component" value="Unassembled WGS sequence"/>
</dbReference>
<sequence>MQQLSFLESEEGSEDDEVDSLDHKMTNEAMVGTSAGGLSKSGMGRAAALGMDVGPMESNATEHLQTKSRSSPFQPSLIFKMKMRSLAKKTKETRELLSSKTKFGRTKPTRHNDESLTSHEIQPILAEPRSHKPQGADLFSIDALASQRSCGTSLVNKLGMATDVSSYLVQHGNQSSQFSLGLQDSLDQQCDPVEK</sequence>
<protein>
    <submittedName>
        <fullName evidence="2">Uncharacterized protein</fullName>
    </submittedName>
</protein>
<proteinExistence type="predicted"/>
<feature type="region of interest" description="Disordered" evidence="1">
    <location>
        <begin position="89"/>
        <end position="121"/>
    </location>
</feature>
<dbReference type="EMBL" id="CAKOGP040001580">
    <property type="protein sequence ID" value="CAJ1946091.1"/>
    <property type="molecule type" value="Genomic_DNA"/>
</dbReference>
<reference evidence="2" key="1">
    <citation type="submission" date="2023-08" db="EMBL/GenBank/DDBJ databases">
        <authorList>
            <person name="Audoor S."/>
            <person name="Bilcke G."/>
        </authorList>
    </citation>
    <scope>NUCLEOTIDE SEQUENCE</scope>
</reference>
<accession>A0AAD2FMM0</accession>
<gene>
    <name evidence="2" type="ORF">CYCCA115_LOCUS10232</name>
</gene>
<comment type="caution">
    <text evidence="2">The sequence shown here is derived from an EMBL/GenBank/DDBJ whole genome shotgun (WGS) entry which is preliminary data.</text>
</comment>
<feature type="compositionally biased region" description="Acidic residues" evidence="1">
    <location>
        <begin position="8"/>
        <end position="19"/>
    </location>
</feature>
<feature type="region of interest" description="Disordered" evidence="1">
    <location>
        <begin position="1"/>
        <end position="20"/>
    </location>
</feature>
<dbReference type="AlphaFoldDB" id="A0AAD2FMM0"/>
<evidence type="ECO:0000313" key="2">
    <source>
        <dbReference type="EMBL" id="CAJ1946091.1"/>
    </source>
</evidence>
<name>A0AAD2FMM0_9STRA</name>
<organism evidence="2 3">
    <name type="scientific">Cylindrotheca closterium</name>
    <dbReference type="NCBI Taxonomy" id="2856"/>
    <lineage>
        <taxon>Eukaryota</taxon>
        <taxon>Sar</taxon>
        <taxon>Stramenopiles</taxon>
        <taxon>Ochrophyta</taxon>
        <taxon>Bacillariophyta</taxon>
        <taxon>Bacillariophyceae</taxon>
        <taxon>Bacillariophycidae</taxon>
        <taxon>Bacillariales</taxon>
        <taxon>Bacillariaceae</taxon>
        <taxon>Cylindrotheca</taxon>
    </lineage>
</organism>
<evidence type="ECO:0000256" key="1">
    <source>
        <dbReference type="SAM" id="MobiDB-lite"/>
    </source>
</evidence>